<dbReference type="GO" id="GO:0009820">
    <property type="term" value="P:alkaloid metabolic process"/>
    <property type="evidence" value="ECO:0007669"/>
    <property type="project" value="UniProtKB-KW"/>
</dbReference>
<dbReference type="SUPFAM" id="SSF55961">
    <property type="entry name" value="Bet v1-like"/>
    <property type="match status" value="1"/>
</dbReference>
<organism evidence="4">
    <name type="scientific">Sesamum latifolium</name>
    <dbReference type="NCBI Taxonomy" id="2727402"/>
    <lineage>
        <taxon>Eukaryota</taxon>
        <taxon>Viridiplantae</taxon>
        <taxon>Streptophyta</taxon>
        <taxon>Embryophyta</taxon>
        <taxon>Tracheophyta</taxon>
        <taxon>Spermatophyta</taxon>
        <taxon>Magnoliopsida</taxon>
        <taxon>eudicotyledons</taxon>
        <taxon>Gunneridae</taxon>
        <taxon>Pentapetalae</taxon>
        <taxon>asterids</taxon>
        <taxon>lamiids</taxon>
        <taxon>Lamiales</taxon>
        <taxon>Pedaliaceae</taxon>
        <taxon>Sesamum</taxon>
    </lineage>
</organism>
<dbReference type="PANTHER" id="PTHR31213">
    <property type="entry name" value="OS08G0374000 PROTEIN-RELATED"/>
    <property type="match status" value="1"/>
</dbReference>
<evidence type="ECO:0000256" key="1">
    <source>
        <dbReference type="ARBA" id="ARBA00009744"/>
    </source>
</evidence>
<dbReference type="InterPro" id="IPR000916">
    <property type="entry name" value="Bet_v_I/MLP"/>
</dbReference>
<dbReference type="InterPro" id="IPR023393">
    <property type="entry name" value="START-like_dom_sf"/>
</dbReference>
<keyword evidence="2" id="KW-0017">Alkaloid metabolism</keyword>
<sequence>MEGVVSRELEVKASASETWKAYGSLLIAQIGVDAFPDKYSGFKVEGDGYAGTIIQVFFAPGVEGPPWYKEEYLVVDDVKRVKVGKFIEGGVLEQGFKSYVVTLEAIEKAGKKHECIMRGSIEYELYDEAALPLVTSSIEGLFALMKAVADYVIEHHNSTNTPTHADDPSYISFPSIAFNLVVSQYMLMYLNKGGSLGVWSLRWYCNFFKDLI</sequence>
<dbReference type="GO" id="GO:0005737">
    <property type="term" value="C:cytoplasm"/>
    <property type="evidence" value="ECO:0007669"/>
    <property type="project" value="TreeGrafter"/>
</dbReference>
<evidence type="ECO:0000259" key="3">
    <source>
        <dbReference type="Pfam" id="PF00407"/>
    </source>
</evidence>
<dbReference type="AlphaFoldDB" id="A0AAW2XEW1"/>
<comment type="similarity">
    <text evidence="1">Belongs to the BetVI family.</text>
</comment>
<gene>
    <name evidence="4" type="ORF">Slati_1208200</name>
</gene>
<dbReference type="InterPro" id="IPR050279">
    <property type="entry name" value="Plant_def-hormone_signal"/>
</dbReference>
<dbReference type="GO" id="GO:0010427">
    <property type="term" value="F:abscisic acid binding"/>
    <property type="evidence" value="ECO:0007669"/>
    <property type="project" value="TreeGrafter"/>
</dbReference>
<name>A0AAW2XEW1_9LAMI</name>
<dbReference type="GO" id="GO:0005634">
    <property type="term" value="C:nucleus"/>
    <property type="evidence" value="ECO:0007669"/>
    <property type="project" value="TreeGrafter"/>
</dbReference>
<accession>A0AAW2XEW1</accession>
<feature type="domain" description="Bet v I/Major latex protein" evidence="3">
    <location>
        <begin position="3"/>
        <end position="153"/>
    </location>
</feature>
<protein>
    <recommendedName>
        <fullName evidence="3">Bet v I/Major latex protein domain-containing protein</fullName>
    </recommendedName>
</protein>
<reference evidence="4" key="2">
    <citation type="journal article" date="2024" name="Plant">
        <title>Genomic evolution and insights into agronomic trait innovations of Sesamum species.</title>
        <authorList>
            <person name="Miao H."/>
            <person name="Wang L."/>
            <person name="Qu L."/>
            <person name="Liu H."/>
            <person name="Sun Y."/>
            <person name="Le M."/>
            <person name="Wang Q."/>
            <person name="Wei S."/>
            <person name="Zheng Y."/>
            <person name="Lin W."/>
            <person name="Duan Y."/>
            <person name="Cao H."/>
            <person name="Xiong S."/>
            <person name="Wang X."/>
            <person name="Wei L."/>
            <person name="Li C."/>
            <person name="Ma Q."/>
            <person name="Ju M."/>
            <person name="Zhao R."/>
            <person name="Li G."/>
            <person name="Mu C."/>
            <person name="Tian Q."/>
            <person name="Mei H."/>
            <person name="Zhang T."/>
            <person name="Gao T."/>
            <person name="Zhang H."/>
        </authorList>
    </citation>
    <scope>NUCLEOTIDE SEQUENCE</scope>
    <source>
        <strain evidence="4">KEN1</strain>
    </source>
</reference>
<dbReference type="PANTHER" id="PTHR31213:SF19">
    <property type="entry name" value="BET V I_MAJOR LATEX PROTEIN DOMAIN-CONTAINING PROTEIN"/>
    <property type="match status" value="1"/>
</dbReference>
<dbReference type="GO" id="GO:0006952">
    <property type="term" value="P:defense response"/>
    <property type="evidence" value="ECO:0007669"/>
    <property type="project" value="InterPro"/>
</dbReference>
<dbReference type="Gene3D" id="3.30.530.20">
    <property type="match status" value="1"/>
</dbReference>
<proteinExistence type="inferred from homology"/>
<evidence type="ECO:0000256" key="2">
    <source>
        <dbReference type="ARBA" id="ARBA00022589"/>
    </source>
</evidence>
<dbReference type="GO" id="GO:0038023">
    <property type="term" value="F:signaling receptor activity"/>
    <property type="evidence" value="ECO:0007669"/>
    <property type="project" value="TreeGrafter"/>
</dbReference>
<dbReference type="EMBL" id="JACGWN010000004">
    <property type="protein sequence ID" value="KAL0452301.1"/>
    <property type="molecule type" value="Genomic_DNA"/>
</dbReference>
<evidence type="ECO:0000313" key="4">
    <source>
        <dbReference type="EMBL" id="KAL0452301.1"/>
    </source>
</evidence>
<comment type="caution">
    <text evidence="4">The sequence shown here is derived from an EMBL/GenBank/DDBJ whole genome shotgun (WGS) entry which is preliminary data.</text>
</comment>
<dbReference type="GO" id="GO:0009738">
    <property type="term" value="P:abscisic acid-activated signaling pathway"/>
    <property type="evidence" value="ECO:0007669"/>
    <property type="project" value="TreeGrafter"/>
</dbReference>
<reference evidence="4" key="1">
    <citation type="submission" date="2020-06" db="EMBL/GenBank/DDBJ databases">
        <authorList>
            <person name="Li T."/>
            <person name="Hu X."/>
            <person name="Zhang T."/>
            <person name="Song X."/>
            <person name="Zhang H."/>
            <person name="Dai N."/>
            <person name="Sheng W."/>
            <person name="Hou X."/>
            <person name="Wei L."/>
        </authorList>
    </citation>
    <scope>NUCLEOTIDE SEQUENCE</scope>
    <source>
        <strain evidence="4">KEN1</strain>
        <tissue evidence="4">Leaf</tissue>
    </source>
</reference>
<dbReference type="Pfam" id="PF00407">
    <property type="entry name" value="Bet_v_1"/>
    <property type="match status" value="1"/>
</dbReference>
<dbReference type="GO" id="GO:0004864">
    <property type="term" value="F:protein phosphatase inhibitor activity"/>
    <property type="evidence" value="ECO:0007669"/>
    <property type="project" value="TreeGrafter"/>
</dbReference>